<dbReference type="InterPro" id="IPR001343">
    <property type="entry name" value="Hemolysn_Ca-bd"/>
</dbReference>
<dbReference type="SUPFAM" id="SSF51120">
    <property type="entry name" value="beta-Roll"/>
    <property type="match status" value="1"/>
</dbReference>
<dbReference type="Gene3D" id="2.150.10.10">
    <property type="entry name" value="Serralysin-like metalloprotease, C-terminal"/>
    <property type="match status" value="2"/>
</dbReference>
<dbReference type="GO" id="GO:0008237">
    <property type="term" value="F:metallopeptidase activity"/>
    <property type="evidence" value="ECO:0007669"/>
    <property type="project" value="InterPro"/>
</dbReference>
<dbReference type="InterPro" id="IPR024079">
    <property type="entry name" value="MetalloPept_cat_dom_sf"/>
</dbReference>
<gene>
    <name evidence="7" type="ORF">FHS75_001127</name>
</gene>
<dbReference type="Gene3D" id="2.60.120.380">
    <property type="match status" value="1"/>
</dbReference>
<sequence>MLLSSEIRDFDPSGIVYIDSLAYEFVLTPGIEITYVLQGSPGDGSFGGSTWNSNGAGDAFRAALETWSAVANVSFVEDAGPFNGSGPTQRYDWIESFARLGTETLAQHELPRPSTLFGEYNIDTGFFAADYTQPGGYGFTTFVHEIGHGLGLLHPHPDESDGEWGGVFPGVTGDFETGIDALNQGIYTVMTYNSGSEEVGLSADLGYGWEMGPMAFDIAAIQYIYGPNMSTDAGATVHDLPDENATGTGWLAIWDAGGTDAISAEGASASATIDLRAATLAGGPGSGGYISKVAGILGGFTIANGVTIENAVGSAHNDRLTGNEAANRLDGAAGYDLVDYRAAQQDLVIDLAAGFATGDGDDVLVSIEAALGGAGNDRLVAFAGTSASVTSVDVYKPAFVDISTGDRAYDLDYTFSPLSGDGAPAPATGNVTVRVRAESGGTNDYYSFFLESSGAVILDIDESYGIDSVITVFDEAGNRIGESDDGGLEHGSANARDAYLVLGNVTGGQRITVEISEFNADGLPEGARYDLSVTLATSRVREATQLVGSYLDGGGGDDVLVSGAGDDILVGGDGSDTAVFAGARASYQVSAQDGMVGVLGAQGYDLLDAVEVLRFADGDYLWSAQTQSLIFIEPEVVPGFRLYAVDGFTGSVGGTGSVTGTNGAQSIAVEGIAGGVSFDPSFNRGGDEIMLDGVAAEFTVRLAGSSAIFDDGTTSVEVPFGDAGAGIVFDDGERTLIFEDGAARIGDQVIGSAAAAITAGPSSGGPPAGIDASATARLYLDKGAEVAAGGTILVTGTTDLESVLFLGGAVKLDPSFNRGGDTLELLSSASDFSAYRAGSSLILLDGQSTVEIPLGPVGMVLDFAGDQRTLLFDAEEGEALLGDQYILAQSAETAVALEDNFAAFG</sequence>
<reference evidence="7 8" key="1">
    <citation type="submission" date="2020-07" db="EMBL/GenBank/DDBJ databases">
        <title>Genomic Encyclopedia of Type Strains, Phase IV (KMG-IV): sequencing the most valuable type-strain genomes for metagenomic binning, comparative biology and taxonomic classification.</title>
        <authorList>
            <person name="Goeker M."/>
        </authorList>
    </citation>
    <scope>NUCLEOTIDE SEQUENCE [LARGE SCALE GENOMIC DNA]</scope>
    <source>
        <strain evidence="7 8">DSM 29043</strain>
    </source>
</reference>
<dbReference type="PROSITE" id="PS00330">
    <property type="entry name" value="HEMOLYSIN_CALCIUM"/>
    <property type="match status" value="1"/>
</dbReference>
<dbReference type="RefSeq" id="WP_179406757.1">
    <property type="nucleotide sequence ID" value="NZ_BMGF01000006.1"/>
</dbReference>
<evidence type="ECO:0000313" key="7">
    <source>
        <dbReference type="EMBL" id="NYH94808.1"/>
    </source>
</evidence>
<comment type="caution">
    <text evidence="7">The sequence shown here is derived from an EMBL/GenBank/DDBJ whole genome shotgun (WGS) entry which is preliminary data.</text>
</comment>
<comment type="subcellular location">
    <subcellularLocation>
        <location evidence="2">Secreted</location>
    </subcellularLocation>
</comment>
<name>A0A7Y9XWX4_9SPHN</name>
<organism evidence="7 8">
    <name type="scientific">Novosphingobium marinum</name>
    <dbReference type="NCBI Taxonomy" id="1514948"/>
    <lineage>
        <taxon>Bacteria</taxon>
        <taxon>Pseudomonadati</taxon>
        <taxon>Pseudomonadota</taxon>
        <taxon>Alphaproteobacteria</taxon>
        <taxon>Sphingomonadales</taxon>
        <taxon>Sphingomonadaceae</taxon>
        <taxon>Novosphingobium</taxon>
    </lineage>
</organism>
<dbReference type="InterPro" id="IPR018511">
    <property type="entry name" value="Hemolysin-typ_Ca-bd_CS"/>
</dbReference>
<comment type="similarity">
    <text evidence="3">Belongs to the peptidase M10B family.</text>
</comment>
<dbReference type="AlphaFoldDB" id="A0A7Y9XWX4"/>
<dbReference type="SMART" id="SM00235">
    <property type="entry name" value="ZnMc"/>
    <property type="match status" value="1"/>
</dbReference>
<dbReference type="Gene3D" id="3.40.390.10">
    <property type="entry name" value="Collagenase (Catalytic Domain)"/>
    <property type="match status" value="1"/>
</dbReference>
<dbReference type="InterPro" id="IPR013858">
    <property type="entry name" value="Peptidase_M10B_C"/>
</dbReference>
<keyword evidence="4" id="KW-0964">Secreted</keyword>
<dbReference type="GO" id="GO:0008270">
    <property type="term" value="F:zinc ion binding"/>
    <property type="evidence" value="ECO:0007669"/>
    <property type="project" value="InterPro"/>
</dbReference>
<dbReference type="SUPFAM" id="SSF55486">
    <property type="entry name" value="Metalloproteases ('zincins'), catalytic domain"/>
    <property type="match status" value="1"/>
</dbReference>
<keyword evidence="8" id="KW-1185">Reference proteome</keyword>
<keyword evidence="5" id="KW-0677">Repeat</keyword>
<feature type="domain" description="Peptidase metallopeptidase" evidence="6">
    <location>
        <begin position="19"/>
        <end position="189"/>
    </location>
</feature>
<dbReference type="PRINTS" id="PR00313">
    <property type="entry name" value="CABNDNGRPT"/>
</dbReference>
<comment type="cofactor">
    <cofactor evidence="1">
        <name>Ca(2+)</name>
        <dbReference type="ChEBI" id="CHEBI:29108"/>
    </cofactor>
</comment>
<dbReference type="EMBL" id="JACBZF010000002">
    <property type="protein sequence ID" value="NYH94808.1"/>
    <property type="molecule type" value="Genomic_DNA"/>
</dbReference>
<dbReference type="Pfam" id="PF08548">
    <property type="entry name" value="Peptidase_M10_C"/>
    <property type="match status" value="1"/>
</dbReference>
<dbReference type="InterPro" id="IPR034033">
    <property type="entry name" value="Serralysin-like"/>
</dbReference>
<evidence type="ECO:0000256" key="5">
    <source>
        <dbReference type="ARBA" id="ARBA00022737"/>
    </source>
</evidence>
<dbReference type="GO" id="GO:0005509">
    <property type="term" value="F:calcium ion binding"/>
    <property type="evidence" value="ECO:0007669"/>
    <property type="project" value="InterPro"/>
</dbReference>
<proteinExistence type="inferred from homology"/>
<evidence type="ECO:0000259" key="6">
    <source>
        <dbReference type="SMART" id="SM00235"/>
    </source>
</evidence>
<dbReference type="InterPro" id="IPR011049">
    <property type="entry name" value="Serralysin-like_metalloprot_C"/>
</dbReference>
<evidence type="ECO:0000256" key="1">
    <source>
        <dbReference type="ARBA" id="ARBA00001913"/>
    </source>
</evidence>
<evidence type="ECO:0000256" key="4">
    <source>
        <dbReference type="ARBA" id="ARBA00022525"/>
    </source>
</evidence>
<dbReference type="Proteomes" id="UP000522081">
    <property type="component" value="Unassembled WGS sequence"/>
</dbReference>
<dbReference type="GO" id="GO:0005615">
    <property type="term" value="C:extracellular space"/>
    <property type="evidence" value="ECO:0007669"/>
    <property type="project" value="InterPro"/>
</dbReference>
<protein>
    <recommendedName>
        <fullName evidence="6">Peptidase metallopeptidase domain-containing protein</fullName>
    </recommendedName>
</protein>
<dbReference type="InterPro" id="IPR006026">
    <property type="entry name" value="Peptidase_Metallo"/>
</dbReference>
<dbReference type="Pfam" id="PF00353">
    <property type="entry name" value="HemolysinCabind"/>
    <property type="match status" value="2"/>
</dbReference>
<dbReference type="GO" id="GO:0006508">
    <property type="term" value="P:proteolysis"/>
    <property type="evidence" value="ECO:0007669"/>
    <property type="project" value="InterPro"/>
</dbReference>
<evidence type="ECO:0000256" key="3">
    <source>
        <dbReference type="ARBA" id="ARBA00009490"/>
    </source>
</evidence>
<evidence type="ECO:0000256" key="2">
    <source>
        <dbReference type="ARBA" id="ARBA00004613"/>
    </source>
</evidence>
<evidence type="ECO:0000313" key="8">
    <source>
        <dbReference type="Proteomes" id="UP000522081"/>
    </source>
</evidence>
<accession>A0A7Y9XWX4</accession>
<dbReference type="CDD" id="cd04277">
    <property type="entry name" value="ZnMc_serralysin_like"/>
    <property type="match status" value="1"/>
</dbReference>